<dbReference type="GO" id="GO:0005524">
    <property type="term" value="F:ATP binding"/>
    <property type="evidence" value="ECO:0007669"/>
    <property type="project" value="UniProtKB-KW"/>
</dbReference>
<dbReference type="SUPFAM" id="SSF56112">
    <property type="entry name" value="Protein kinase-like (PK-like)"/>
    <property type="match status" value="1"/>
</dbReference>
<dbReference type="InterPro" id="IPR000719">
    <property type="entry name" value="Prot_kinase_dom"/>
</dbReference>
<dbReference type="AlphaFoldDB" id="A0AAV6L9C6"/>
<feature type="domain" description="Protein kinase" evidence="9">
    <location>
        <begin position="14"/>
        <end position="328"/>
    </location>
</feature>
<evidence type="ECO:0000256" key="4">
    <source>
        <dbReference type="ARBA" id="ARBA00022741"/>
    </source>
</evidence>
<keyword evidence="2" id="KW-0723">Serine/threonine-protein kinase</keyword>
<keyword evidence="3" id="KW-0808">Transferase</keyword>
<gene>
    <name evidence="10" type="ORF">RHGRI_003833</name>
</gene>
<dbReference type="InterPro" id="IPR051420">
    <property type="entry name" value="Ser_Thr_Kinases_DiverseReg"/>
</dbReference>
<evidence type="ECO:0000256" key="2">
    <source>
        <dbReference type="ARBA" id="ARBA00022527"/>
    </source>
</evidence>
<dbReference type="PROSITE" id="PS00109">
    <property type="entry name" value="PROTEIN_KINASE_TYR"/>
    <property type="match status" value="1"/>
</dbReference>
<evidence type="ECO:0000259" key="9">
    <source>
        <dbReference type="PROSITE" id="PS50011"/>
    </source>
</evidence>
<dbReference type="Gene3D" id="3.30.200.20">
    <property type="entry name" value="Phosphorylase Kinase, domain 1"/>
    <property type="match status" value="1"/>
</dbReference>
<dbReference type="InterPro" id="IPR011009">
    <property type="entry name" value="Kinase-like_dom_sf"/>
</dbReference>
<comment type="caution">
    <text evidence="10">The sequence shown here is derived from an EMBL/GenBank/DDBJ whole genome shotgun (WGS) entry which is preliminary data.</text>
</comment>
<dbReference type="Proteomes" id="UP000823749">
    <property type="component" value="Chromosome 2"/>
</dbReference>
<comment type="catalytic activity">
    <reaction evidence="7">
        <text>L-threonyl-[protein] + ATP = O-phospho-L-threonyl-[protein] + ADP + H(+)</text>
        <dbReference type="Rhea" id="RHEA:46608"/>
        <dbReference type="Rhea" id="RHEA-COMP:11060"/>
        <dbReference type="Rhea" id="RHEA-COMP:11605"/>
        <dbReference type="ChEBI" id="CHEBI:15378"/>
        <dbReference type="ChEBI" id="CHEBI:30013"/>
        <dbReference type="ChEBI" id="CHEBI:30616"/>
        <dbReference type="ChEBI" id="CHEBI:61977"/>
        <dbReference type="ChEBI" id="CHEBI:456216"/>
        <dbReference type="EC" id="2.7.11.1"/>
    </reaction>
</comment>
<dbReference type="PANTHER" id="PTHR48005:SF70">
    <property type="entry name" value="MDIS1-INTERACTING RECEPTOR LIKE KINASE 2-LIKE"/>
    <property type="match status" value="1"/>
</dbReference>
<evidence type="ECO:0000256" key="3">
    <source>
        <dbReference type="ARBA" id="ARBA00022679"/>
    </source>
</evidence>
<evidence type="ECO:0000256" key="1">
    <source>
        <dbReference type="ARBA" id="ARBA00012513"/>
    </source>
</evidence>
<dbReference type="GO" id="GO:0004674">
    <property type="term" value="F:protein serine/threonine kinase activity"/>
    <property type="evidence" value="ECO:0007669"/>
    <property type="project" value="UniProtKB-KW"/>
</dbReference>
<comment type="catalytic activity">
    <reaction evidence="8">
        <text>L-seryl-[protein] + ATP = O-phospho-L-seryl-[protein] + ADP + H(+)</text>
        <dbReference type="Rhea" id="RHEA:17989"/>
        <dbReference type="Rhea" id="RHEA-COMP:9863"/>
        <dbReference type="Rhea" id="RHEA-COMP:11604"/>
        <dbReference type="ChEBI" id="CHEBI:15378"/>
        <dbReference type="ChEBI" id="CHEBI:29999"/>
        <dbReference type="ChEBI" id="CHEBI:30616"/>
        <dbReference type="ChEBI" id="CHEBI:83421"/>
        <dbReference type="ChEBI" id="CHEBI:456216"/>
        <dbReference type="EC" id="2.7.11.1"/>
    </reaction>
</comment>
<evidence type="ECO:0000256" key="8">
    <source>
        <dbReference type="ARBA" id="ARBA00048679"/>
    </source>
</evidence>
<evidence type="ECO:0000313" key="11">
    <source>
        <dbReference type="Proteomes" id="UP000823749"/>
    </source>
</evidence>
<dbReference type="Gene3D" id="1.10.510.10">
    <property type="entry name" value="Transferase(Phosphotransferase) domain 1"/>
    <property type="match status" value="1"/>
</dbReference>
<keyword evidence="4" id="KW-0547">Nucleotide-binding</keyword>
<sequence length="408" mass="46231">MYRSMLNINVGPETEAAQHYAKGSLFDLLVLQGLQASPERMWKNKPSDVLASIRFESQGGSYLGLPSIIGISKTEVFKYVKDWVIEWLKSWKETVLNMAGKEIWLTEIRHRNIVKLYGFCYHEKHTFLVCEYMERVANVLRREIDAKELDWSKRVNVAKGVAHALSYLHHNCVPPIIHRDISSKNVLLNLEMEAHVPDFGTARFLKPDSSNWTAVAGTFGYIAIELSYTMVVIEKCDVYSFGVLTLEILMGSHLGELSSNLYSFVDNERVQLADVLDTRLPPPTSQKLRNELDSILNLAVWYLRADPHSRPTMYDASQLVVENSRPRWGASARDDGYGRTGGREGGRWVAMVEPLVGKEEDEWAVAARELVETSSALNSYHKMERELVNLDDLPRPVNGRSPINPGHG</sequence>
<organism evidence="10 11">
    <name type="scientific">Rhododendron griersonianum</name>
    <dbReference type="NCBI Taxonomy" id="479676"/>
    <lineage>
        <taxon>Eukaryota</taxon>
        <taxon>Viridiplantae</taxon>
        <taxon>Streptophyta</taxon>
        <taxon>Embryophyta</taxon>
        <taxon>Tracheophyta</taxon>
        <taxon>Spermatophyta</taxon>
        <taxon>Magnoliopsida</taxon>
        <taxon>eudicotyledons</taxon>
        <taxon>Gunneridae</taxon>
        <taxon>Pentapetalae</taxon>
        <taxon>asterids</taxon>
        <taxon>Ericales</taxon>
        <taxon>Ericaceae</taxon>
        <taxon>Ericoideae</taxon>
        <taxon>Rhodoreae</taxon>
        <taxon>Rhododendron</taxon>
    </lineage>
</organism>
<dbReference type="Pfam" id="PF00069">
    <property type="entry name" value="Pkinase"/>
    <property type="match status" value="1"/>
</dbReference>
<reference evidence="10" key="1">
    <citation type="submission" date="2020-08" db="EMBL/GenBank/DDBJ databases">
        <title>Plant Genome Project.</title>
        <authorList>
            <person name="Zhang R.-G."/>
        </authorList>
    </citation>
    <scope>NUCLEOTIDE SEQUENCE</scope>
    <source>
        <strain evidence="10">WSP0</strain>
        <tissue evidence="10">Leaf</tissue>
    </source>
</reference>
<evidence type="ECO:0000256" key="6">
    <source>
        <dbReference type="ARBA" id="ARBA00022840"/>
    </source>
</evidence>
<evidence type="ECO:0000256" key="7">
    <source>
        <dbReference type="ARBA" id="ARBA00047899"/>
    </source>
</evidence>
<keyword evidence="5" id="KW-0418">Kinase</keyword>
<dbReference type="EC" id="2.7.11.1" evidence="1"/>
<proteinExistence type="predicted"/>
<keyword evidence="6" id="KW-0067">ATP-binding</keyword>
<evidence type="ECO:0000256" key="5">
    <source>
        <dbReference type="ARBA" id="ARBA00022777"/>
    </source>
</evidence>
<keyword evidence="11" id="KW-1185">Reference proteome</keyword>
<dbReference type="PROSITE" id="PS50011">
    <property type="entry name" value="PROTEIN_KINASE_DOM"/>
    <property type="match status" value="1"/>
</dbReference>
<accession>A0AAV6L9C6</accession>
<dbReference type="PANTHER" id="PTHR48005">
    <property type="entry name" value="LEUCINE RICH REPEAT KINASE 2"/>
    <property type="match status" value="1"/>
</dbReference>
<protein>
    <recommendedName>
        <fullName evidence="1">non-specific serine/threonine protein kinase</fullName>
        <ecNumber evidence="1">2.7.11.1</ecNumber>
    </recommendedName>
</protein>
<dbReference type="EMBL" id="JACTNZ010000002">
    <property type="protein sequence ID" value="KAG5560637.1"/>
    <property type="molecule type" value="Genomic_DNA"/>
</dbReference>
<evidence type="ECO:0000313" key="10">
    <source>
        <dbReference type="EMBL" id="KAG5560637.1"/>
    </source>
</evidence>
<dbReference type="InterPro" id="IPR008266">
    <property type="entry name" value="Tyr_kinase_AS"/>
</dbReference>
<name>A0AAV6L9C6_9ERIC</name>